<dbReference type="AlphaFoldDB" id="A0A2Z7B423"/>
<evidence type="ECO:0000256" key="1">
    <source>
        <dbReference type="SAM" id="MobiDB-lite"/>
    </source>
</evidence>
<dbReference type="EMBL" id="KV010020">
    <property type="protein sequence ID" value="KZV28718.1"/>
    <property type="molecule type" value="Genomic_DNA"/>
</dbReference>
<name>A0A2Z7B423_9LAMI</name>
<keyword evidence="3" id="KW-1185">Reference proteome</keyword>
<reference evidence="2 3" key="1">
    <citation type="journal article" date="2015" name="Proc. Natl. Acad. Sci. U.S.A.">
        <title>The resurrection genome of Boea hygrometrica: A blueprint for survival of dehydration.</title>
        <authorList>
            <person name="Xiao L."/>
            <person name="Yang G."/>
            <person name="Zhang L."/>
            <person name="Yang X."/>
            <person name="Zhao S."/>
            <person name="Ji Z."/>
            <person name="Zhou Q."/>
            <person name="Hu M."/>
            <person name="Wang Y."/>
            <person name="Chen M."/>
            <person name="Xu Y."/>
            <person name="Jin H."/>
            <person name="Xiao X."/>
            <person name="Hu G."/>
            <person name="Bao F."/>
            <person name="Hu Y."/>
            <person name="Wan P."/>
            <person name="Li L."/>
            <person name="Deng X."/>
            <person name="Kuang T."/>
            <person name="Xiang C."/>
            <person name="Zhu J.K."/>
            <person name="Oliver M.J."/>
            <person name="He Y."/>
        </authorList>
    </citation>
    <scope>NUCLEOTIDE SEQUENCE [LARGE SCALE GENOMIC DNA]</scope>
    <source>
        <strain evidence="3">cv. XS01</strain>
    </source>
</reference>
<feature type="region of interest" description="Disordered" evidence="1">
    <location>
        <begin position="1"/>
        <end position="21"/>
    </location>
</feature>
<feature type="compositionally biased region" description="Basic and acidic residues" evidence="1">
    <location>
        <begin position="10"/>
        <end position="21"/>
    </location>
</feature>
<sequence>MNHQLIPAAKESKTDPSKEDTLSGSVLAVHSYGRTPKLHDTAKSEAFLRTVHTTCHQNHCQNHCQNQNSQNQRNSNPPSS</sequence>
<gene>
    <name evidence="2" type="ORF">F511_26894</name>
</gene>
<evidence type="ECO:0000313" key="2">
    <source>
        <dbReference type="EMBL" id="KZV28718.1"/>
    </source>
</evidence>
<accession>A0A2Z7B423</accession>
<evidence type="ECO:0000313" key="3">
    <source>
        <dbReference type="Proteomes" id="UP000250235"/>
    </source>
</evidence>
<proteinExistence type="predicted"/>
<organism evidence="2 3">
    <name type="scientific">Dorcoceras hygrometricum</name>
    <dbReference type="NCBI Taxonomy" id="472368"/>
    <lineage>
        <taxon>Eukaryota</taxon>
        <taxon>Viridiplantae</taxon>
        <taxon>Streptophyta</taxon>
        <taxon>Embryophyta</taxon>
        <taxon>Tracheophyta</taxon>
        <taxon>Spermatophyta</taxon>
        <taxon>Magnoliopsida</taxon>
        <taxon>eudicotyledons</taxon>
        <taxon>Gunneridae</taxon>
        <taxon>Pentapetalae</taxon>
        <taxon>asterids</taxon>
        <taxon>lamiids</taxon>
        <taxon>Lamiales</taxon>
        <taxon>Gesneriaceae</taxon>
        <taxon>Didymocarpoideae</taxon>
        <taxon>Trichosporeae</taxon>
        <taxon>Loxocarpinae</taxon>
        <taxon>Dorcoceras</taxon>
    </lineage>
</organism>
<dbReference type="Proteomes" id="UP000250235">
    <property type="component" value="Unassembled WGS sequence"/>
</dbReference>
<protein>
    <submittedName>
        <fullName evidence="2">Uncharacterized protein</fullName>
    </submittedName>
</protein>